<sequence length="1207" mass="135431">MSNFQRTRSKVWWGDASPNIGSPVAPAEWNQNNRRDDQEWEPQLPHWIANQPEQRNNSHDNLARPNNMPNQWPLRHGSPGSHKSQDSGFSDSDSSPPTSQYYSSPDNSNDKNKSINSSDSNNNENVTVKQAIDFQNTSCGKDVVDTSRTIDTSSGAPTPKPRLRSSSVIQTPYDLQKYCEIHHDEEHLELLKDKENDGENNIAPKYPAPRNINNDKPTKDKVTKTIDKTINSKINKNVNNSASESNSHNIANKGNTLNSSAIDVDTKDISVKNLNILSPSKKYPVKKFVSSTDSDSTKTSKVATVKDLETSKNKSDDSIEYIRLSHNNEIAVNNQPRVRTPITNVSYVPTERISTVKPQYKRSMSSEENIPISTTPKFQRNRLNQSLNFEGQRLDQQILDIQEGYHSLGYIEEDEQPKVNIQPKEQLHKPTKALLGKNIMDSLHLKPSKKVGPKAKHRSATKEKKEPFKFFGSKKEKPGIVDSKAGGILNGSRVPSLGLPRTCDQDSWVIVGYPKEQEMLIPSYNERLIGTESDTNTKNKNKVSSNDNFDKNRLTPPLQFQDKQKIPYDTGSKSDKDLTHDSKREKLKDHDLNFMDVQLDLGCTSTPKMLAPHEFINGVQSSNKKTPHRVNLLENFNSGLVLNNRDEILYRERSIDQTTLERLCERKPEPVQYWLCDLVSSCENECMTTLQSKPLGAEMKAMVSASSATITGNIKKVQTHGQIIVHQYSDVIRQMESNKTSEEQICLLVANINEFVLAHSITLNTKPPGETPERWNKIKLSLQLYLQKLIDIGEDVKIELNESKPEWSLVQKHLDTLIEIFLETTKAVLVQQMKTLVSIIEEPPSDLILKSTLTSIGHLAMLNENSESSLHEKCAKIMKNITELPFVDCGVPRALLTAIIETKKSSIKALSLRALATVCVNGEAVKQFEEGGGIEILSDILSDKSNPEPQMREAITVLTQITAPWLRGHYDLTQLHLYLNSIVENITGIVSKTECCQLLLLCTACLVNLVRELELERKEDANNESDIIEILTKHKTVERLLDAVKRRGPNISVFLQEQTASLLASLSRAARGVRRLPRAAASAALVAFARAGAAPPPPRAAEARALARLHCHAAEAISRLAVVPDVAQQIVQLEGVPHLTHLVRVQRTRPHPELNPDQTLIYCLKALRTLYKHHPEAFTDSKDVDEMVRPHLMESLMLFSAKQESYV</sequence>
<feature type="compositionally biased region" description="Low complexity" evidence="1">
    <location>
        <begin position="114"/>
        <end position="123"/>
    </location>
</feature>
<feature type="compositionally biased region" description="Basic residues" evidence="1">
    <location>
        <begin position="447"/>
        <end position="459"/>
    </location>
</feature>
<protein>
    <recommendedName>
        <fullName evidence="2">Protein inscuteable homologue C-terminal domain-containing protein</fullName>
    </recommendedName>
</protein>
<dbReference type="PANTHER" id="PTHR21386">
    <property type="entry name" value="INSCUTEABLE"/>
    <property type="match status" value="1"/>
</dbReference>
<keyword evidence="4" id="KW-1185">Reference proteome</keyword>
<dbReference type="GO" id="GO:0045176">
    <property type="term" value="P:apical protein localization"/>
    <property type="evidence" value="ECO:0007669"/>
    <property type="project" value="TreeGrafter"/>
</dbReference>
<proteinExistence type="predicted"/>
<reference evidence="3" key="1">
    <citation type="submission" date="2021-12" db="EMBL/GenBank/DDBJ databases">
        <authorList>
            <person name="Martin H S."/>
        </authorList>
    </citation>
    <scope>NUCLEOTIDE SEQUENCE</scope>
</reference>
<evidence type="ECO:0000313" key="4">
    <source>
        <dbReference type="Proteomes" id="UP000838878"/>
    </source>
</evidence>
<feature type="region of interest" description="Disordered" evidence="1">
    <location>
        <begin position="1"/>
        <end position="123"/>
    </location>
</feature>
<evidence type="ECO:0000256" key="1">
    <source>
        <dbReference type="SAM" id="MobiDB-lite"/>
    </source>
</evidence>
<dbReference type="InterPro" id="IPR011989">
    <property type="entry name" value="ARM-like"/>
</dbReference>
<dbReference type="GO" id="GO:0008356">
    <property type="term" value="P:asymmetric cell division"/>
    <property type="evidence" value="ECO:0007669"/>
    <property type="project" value="InterPro"/>
</dbReference>
<dbReference type="Pfam" id="PF19427">
    <property type="entry name" value="Insc_C"/>
    <property type="match status" value="1"/>
</dbReference>
<feature type="compositionally biased region" description="Polar residues" evidence="1">
    <location>
        <begin position="146"/>
        <end position="156"/>
    </location>
</feature>
<dbReference type="Gene3D" id="6.20.200.10">
    <property type="entry name" value="Inscuteable LGN-binding domain"/>
    <property type="match status" value="1"/>
</dbReference>
<dbReference type="Gene3D" id="1.25.10.10">
    <property type="entry name" value="Leucine-rich Repeat Variant"/>
    <property type="match status" value="1"/>
</dbReference>
<dbReference type="InterPro" id="IPR038205">
    <property type="entry name" value="INSC_LBD_sf"/>
</dbReference>
<dbReference type="Proteomes" id="UP000838878">
    <property type="component" value="Chromosome 13"/>
</dbReference>
<feature type="region of interest" description="Disordered" evidence="1">
    <location>
        <begin position="197"/>
        <end position="220"/>
    </location>
</feature>
<feature type="compositionally biased region" description="Low complexity" evidence="1">
    <location>
        <begin position="533"/>
        <end position="547"/>
    </location>
</feature>
<gene>
    <name evidence="3" type="ORF">BINO364_LOCUS5572</name>
</gene>
<feature type="compositionally biased region" description="Low complexity" evidence="1">
    <location>
        <begin position="86"/>
        <end position="107"/>
    </location>
</feature>
<dbReference type="EMBL" id="OV170233">
    <property type="protein sequence ID" value="CAH0719200.1"/>
    <property type="molecule type" value="Genomic_DNA"/>
</dbReference>
<feature type="region of interest" description="Disordered" evidence="1">
    <location>
        <begin position="145"/>
        <end position="165"/>
    </location>
</feature>
<evidence type="ECO:0000259" key="2">
    <source>
        <dbReference type="Pfam" id="PF19427"/>
    </source>
</evidence>
<dbReference type="CDD" id="cd21966">
    <property type="entry name" value="INSC_LBD"/>
    <property type="match status" value="1"/>
</dbReference>
<feature type="region of interest" description="Disordered" evidence="1">
    <location>
        <begin position="447"/>
        <end position="476"/>
    </location>
</feature>
<dbReference type="InterPro" id="IPR045789">
    <property type="entry name" value="Insc_C"/>
</dbReference>
<dbReference type="GO" id="GO:0009786">
    <property type="term" value="P:regulation of asymmetric cell division"/>
    <property type="evidence" value="ECO:0007669"/>
    <property type="project" value="TreeGrafter"/>
</dbReference>
<dbReference type="GO" id="GO:0000132">
    <property type="term" value="P:establishment of mitotic spindle orientation"/>
    <property type="evidence" value="ECO:0007669"/>
    <property type="project" value="TreeGrafter"/>
</dbReference>
<feature type="compositionally biased region" description="Basic and acidic residues" evidence="1">
    <location>
        <begin position="562"/>
        <end position="584"/>
    </location>
</feature>
<dbReference type="InterPro" id="IPR016024">
    <property type="entry name" value="ARM-type_fold"/>
</dbReference>
<dbReference type="InterPro" id="IPR039921">
    <property type="entry name" value="Inscuteable"/>
</dbReference>
<organism evidence="3 4">
    <name type="scientific">Brenthis ino</name>
    <name type="common">lesser marbled fritillary</name>
    <dbReference type="NCBI Taxonomy" id="405034"/>
    <lineage>
        <taxon>Eukaryota</taxon>
        <taxon>Metazoa</taxon>
        <taxon>Ecdysozoa</taxon>
        <taxon>Arthropoda</taxon>
        <taxon>Hexapoda</taxon>
        <taxon>Insecta</taxon>
        <taxon>Pterygota</taxon>
        <taxon>Neoptera</taxon>
        <taxon>Endopterygota</taxon>
        <taxon>Lepidoptera</taxon>
        <taxon>Glossata</taxon>
        <taxon>Ditrysia</taxon>
        <taxon>Papilionoidea</taxon>
        <taxon>Nymphalidae</taxon>
        <taxon>Heliconiinae</taxon>
        <taxon>Argynnini</taxon>
        <taxon>Brenthis</taxon>
    </lineage>
</organism>
<dbReference type="SUPFAM" id="SSF48371">
    <property type="entry name" value="ARM repeat"/>
    <property type="match status" value="1"/>
</dbReference>
<dbReference type="OrthoDB" id="5796379at2759"/>
<dbReference type="AlphaFoldDB" id="A0A8J9VGZ6"/>
<name>A0A8J9VGZ6_9NEOP</name>
<feature type="non-terminal residue" evidence="3">
    <location>
        <position position="1207"/>
    </location>
</feature>
<feature type="compositionally biased region" description="Basic and acidic residues" evidence="1">
    <location>
        <begin position="460"/>
        <end position="476"/>
    </location>
</feature>
<feature type="domain" description="Protein inscuteable homologue C-terminal" evidence="2">
    <location>
        <begin position="811"/>
        <end position="1207"/>
    </location>
</feature>
<dbReference type="GO" id="GO:0045179">
    <property type="term" value="C:apical cortex"/>
    <property type="evidence" value="ECO:0007669"/>
    <property type="project" value="TreeGrafter"/>
</dbReference>
<accession>A0A8J9VGZ6</accession>
<dbReference type="PANTHER" id="PTHR21386:SF0">
    <property type="entry name" value="PROTEIN INSCUTEABLE HOMOLOG"/>
    <property type="match status" value="1"/>
</dbReference>
<feature type="region of interest" description="Disordered" evidence="1">
    <location>
        <begin position="531"/>
        <end position="584"/>
    </location>
</feature>
<evidence type="ECO:0000313" key="3">
    <source>
        <dbReference type="EMBL" id="CAH0719200.1"/>
    </source>
</evidence>
<dbReference type="GO" id="GO:0008093">
    <property type="term" value="F:cytoskeletal anchor activity"/>
    <property type="evidence" value="ECO:0007669"/>
    <property type="project" value="TreeGrafter"/>
</dbReference>